<evidence type="ECO:0000313" key="2">
    <source>
        <dbReference type="EMBL" id="PKF31453.1"/>
    </source>
</evidence>
<feature type="signal peptide" evidence="1">
    <location>
        <begin position="1"/>
        <end position="18"/>
    </location>
</feature>
<reference evidence="2 3" key="1">
    <citation type="submission" date="2017-12" db="EMBL/GenBank/DDBJ databases">
        <title>Draft Genome sequences of multiple microbial strains isolated from spacecraft associated surfaces.</title>
        <authorList>
            <person name="Seuylemezian A."/>
            <person name="Vaishampayan P."/>
            <person name="Venkateswaran K."/>
        </authorList>
    </citation>
    <scope>NUCLEOTIDE SEQUENCE [LARGE SCALE GENOMIC DNA]</scope>
    <source>
        <strain evidence="2 3">2P01AA</strain>
    </source>
</reference>
<dbReference type="RefSeq" id="WP_101237445.1">
    <property type="nucleotide sequence ID" value="NZ_CP158965.1"/>
</dbReference>
<name>A0A2N0WAC5_9GAMM</name>
<dbReference type="AlphaFoldDB" id="A0A2N0WAC5"/>
<dbReference type="EMBL" id="PISJ01000021">
    <property type="protein sequence ID" value="PKF31453.1"/>
    <property type="molecule type" value="Genomic_DNA"/>
</dbReference>
<accession>A0A2N0WAC5</accession>
<gene>
    <name evidence="2" type="ORF">CW311_18300</name>
</gene>
<keyword evidence="1" id="KW-0732">Signal</keyword>
<proteinExistence type="predicted"/>
<organism evidence="2 3">
    <name type="scientific">Acinetobacter proteolyticus</name>
    <dbReference type="NCBI Taxonomy" id="1776741"/>
    <lineage>
        <taxon>Bacteria</taxon>
        <taxon>Pseudomonadati</taxon>
        <taxon>Pseudomonadota</taxon>
        <taxon>Gammaproteobacteria</taxon>
        <taxon>Moraxellales</taxon>
        <taxon>Moraxellaceae</taxon>
        <taxon>Acinetobacter</taxon>
    </lineage>
</organism>
<evidence type="ECO:0000313" key="3">
    <source>
        <dbReference type="Proteomes" id="UP000233553"/>
    </source>
</evidence>
<sequence length="258" mass="27895">MKKIFALLLSLTSSLSYAELQALDNETLQSIRGQGGADLSLKVSLNQNVLTDSALLAGTVPTFNCTNLEYCRLAVSVNKRFVQFQSGDSADVWSLAASDPTSANKARKLWVVFKGLQGTLNIQKIGLEGIDLNYTKYVNGAASGSMIKPAMQFSFDPTKPIQIRDFGFNALSIEQDKVLSYFDASGKLIEETSSNPQDYGFLKTATYSAVPQSTGATGTTANNYDTNKETGFMGLKMNGNLAMEGKVQIFACSNHARC</sequence>
<evidence type="ECO:0000256" key="1">
    <source>
        <dbReference type="SAM" id="SignalP"/>
    </source>
</evidence>
<comment type="caution">
    <text evidence="2">The sequence shown here is derived from an EMBL/GenBank/DDBJ whole genome shotgun (WGS) entry which is preliminary data.</text>
</comment>
<feature type="chain" id="PRO_5014683758" evidence="1">
    <location>
        <begin position="19"/>
        <end position="258"/>
    </location>
</feature>
<dbReference type="Proteomes" id="UP000233553">
    <property type="component" value="Unassembled WGS sequence"/>
</dbReference>
<protein>
    <submittedName>
        <fullName evidence="2">Uncharacterized protein</fullName>
    </submittedName>
</protein>